<dbReference type="RefSeq" id="WP_085806300.1">
    <property type="nucleotide sequence ID" value="NZ_FWFX01000008.1"/>
</dbReference>
<evidence type="ECO:0000313" key="2">
    <source>
        <dbReference type="EMBL" id="SLN52799.1"/>
    </source>
</evidence>
<feature type="chain" id="PRO_5013140876" description="Copper chaperone PCu(A)C" evidence="1">
    <location>
        <begin position="24"/>
        <end position="156"/>
    </location>
</feature>
<evidence type="ECO:0008006" key="4">
    <source>
        <dbReference type="Google" id="ProtNLM"/>
    </source>
</evidence>
<evidence type="ECO:0000313" key="3">
    <source>
        <dbReference type="Proteomes" id="UP000193061"/>
    </source>
</evidence>
<dbReference type="AlphaFoldDB" id="A0A1X6ZJ92"/>
<dbReference type="Gene3D" id="2.60.40.1890">
    <property type="entry name" value="PCu(A)C copper chaperone"/>
    <property type="match status" value="1"/>
</dbReference>
<reference evidence="2 3" key="1">
    <citation type="submission" date="2017-03" db="EMBL/GenBank/DDBJ databases">
        <authorList>
            <person name="Afonso C.L."/>
            <person name="Miller P.J."/>
            <person name="Scott M.A."/>
            <person name="Spackman E."/>
            <person name="Goraichik I."/>
            <person name="Dimitrov K.M."/>
            <person name="Suarez D.L."/>
            <person name="Swayne D.E."/>
        </authorList>
    </citation>
    <scope>NUCLEOTIDE SEQUENCE [LARGE SCALE GENOMIC DNA]</scope>
    <source>
        <strain evidence="2 3">CECT 7450</strain>
    </source>
</reference>
<dbReference type="PANTHER" id="PTHR36302">
    <property type="entry name" value="BLR7088 PROTEIN"/>
    <property type="match status" value="1"/>
</dbReference>
<protein>
    <recommendedName>
        <fullName evidence="4">Copper chaperone PCu(A)C</fullName>
    </recommendedName>
</protein>
<dbReference type="InterPro" id="IPR036182">
    <property type="entry name" value="PCuAC_sf"/>
</dbReference>
<dbReference type="Proteomes" id="UP000193061">
    <property type="component" value="Unassembled WGS sequence"/>
</dbReference>
<proteinExistence type="predicted"/>
<dbReference type="InterPro" id="IPR058248">
    <property type="entry name" value="Lxx211020-like"/>
</dbReference>
<feature type="signal peptide" evidence="1">
    <location>
        <begin position="1"/>
        <end position="23"/>
    </location>
</feature>
<dbReference type="Pfam" id="PF04314">
    <property type="entry name" value="PCuAC"/>
    <property type="match status" value="1"/>
</dbReference>
<keyword evidence="3" id="KW-1185">Reference proteome</keyword>
<evidence type="ECO:0000256" key="1">
    <source>
        <dbReference type="SAM" id="SignalP"/>
    </source>
</evidence>
<dbReference type="SUPFAM" id="SSF110087">
    <property type="entry name" value="DR1885-like metal-binding protein"/>
    <property type="match status" value="1"/>
</dbReference>
<dbReference type="EMBL" id="FWFX01000008">
    <property type="protein sequence ID" value="SLN52799.1"/>
    <property type="molecule type" value="Genomic_DNA"/>
</dbReference>
<accession>A0A1X6ZJ92</accession>
<organism evidence="2 3">
    <name type="scientific">Roseovarius albus</name>
    <dbReference type="NCBI Taxonomy" id="1247867"/>
    <lineage>
        <taxon>Bacteria</taxon>
        <taxon>Pseudomonadati</taxon>
        <taxon>Pseudomonadota</taxon>
        <taxon>Alphaproteobacteria</taxon>
        <taxon>Rhodobacterales</taxon>
        <taxon>Roseobacteraceae</taxon>
        <taxon>Roseovarius</taxon>
    </lineage>
</organism>
<name>A0A1X6ZJ92_9RHOB</name>
<dbReference type="PANTHER" id="PTHR36302:SF1">
    <property type="entry name" value="COPPER CHAPERONE PCU(A)C"/>
    <property type="match status" value="1"/>
</dbReference>
<dbReference type="InterPro" id="IPR007410">
    <property type="entry name" value="LpqE-like"/>
</dbReference>
<sequence>MKHFIAAAVLAMAPLATSGTAHEFELGSLSIDHPMAFETAPSARAGAGYLTVTNNGEEVDRLIEVRADFPKVGIHGMKDEDGVMKMYPLENGVEIPAGETVELTPGGMHVMFMGITDGPLEEGEKIPATLVFEKAGEIEVEFNIEKRPEHGETHEH</sequence>
<gene>
    <name evidence="2" type="ORF">ROA7450_02674</name>
</gene>
<dbReference type="OrthoDB" id="9796962at2"/>
<keyword evidence="1" id="KW-0732">Signal</keyword>